<dbReference type="GO" id="GO:0022857">
    <property type="term" value="F:transmembrane transporter activity"/>
    <property type="evidence" value="ECO:0007669"/>
    <property type="project" value="InterPro"/>
</dbReference>
<evidence type="ECO:0000256" key="4">
    <source>
        <dbReference type="ARBA" id="ARBA00022989"/>
    </source>
</evidence>
<feature type="transmembrane region" description="Helical" evidence="8">
    <location>
        <begin position="1905"/>
        <end position="1925"/>
    </location>
</feature>
<feature type="transmembrane region" description="Helical" evidence="8">
    <location>
        <begin position="1800"/>
        <end position="1821"/>
    </location>
</feature>
<feature type="transmembrane region" description="Helical" evidence="8">
    <location>
        <begin position="1103"/>
        <end position="1123"/>
    </location>
</feature>
<feature type="domain" description="Major facilitator superfamily (MFS) profile" evidence="9">
    <location>
        <begin position="367"/>
        <end position="790"/>
    </location>
</feature>
<organism evidence="10 11">
    <name type="scientific">Babesia gibsoni</name>
    <dbReference type="NCBI Taxonomy" id="33632"/>
    <lineage>
        <taxon>Eukaryota</taxon>
        <taxon>Sar</taxon>
        <taxon>Alveolata</taxon>
        <taxon>Apicomplexa</taxon>
        <taxon>Aconoidasida</taxon>
        <taxon>Piroplasmida</taxon>
        <taxon>Babesiidae</taxon>
        <taxon>Babesia</taxon>
    </lineage>
</organism>
<feature type="transmembrane region" description="Helical" evidence="8">
    <location>
        <begin position="113"/>
        <end position="137"/>
    </location>
</feature>
<evidence type="ECO:0000256" key="5">
    <source>
        <dbReference type="ARBA" id="ARBA00023136"/>
    </source>
</evidence>
<feature type="transmembrane region" description="Helical" evidence="8">
    <location>
        <begin position="1070"/>
        <end position="1091"/>
    </location>
</feature>
<feature type="region of interest" description="Disordered" evidence="7">
    <location>
        <begin position="1829"/>
        <end position="1854"/>
    </location>
</feature>
<feature type="compositionally biased region" description="Low complexity" evidence="7">
    <location>
        <begin position="2061"/>
        <end position="2083"/>
    </location>
</feature>
<feature type="transmembrane region" description="Helical" evidence="8">
    <location>
        <begin position="2198"/>
        <end position="2222"/>
    </location>
</feature>
<keyword evidence="3 8" id="KW-0812">Transmembrane</keyword>
<feature type="transmembrane region" description="Helical" evidence="8">
    <location>
        <begin position="1555"/>
        <end position="1580"/>
    </location>
</feature>
<feature type="transmembrane region" description="Helical" evidence="8">
    <location>
        <begin position="1959"/>
        <end position="1981"/>
    </location>
</feature>
<feature type="transmembrane region" description="Helical" evidence="8">
    <location>
        <begin position="1675"/>
        <end position="1695"/>
    </location>
</feature>
<feature type="transmembrane region" description="Helical" evidence="8">
    <location>
        <begin position="1151"/>
        <end position="1177"/>
    </location>
</feature>
<keyword evidence="4 8" id="KW-1133">Transmembrane helix</keyword>
<feature type="transmembrane region" description="Helical" evidence="8">
    <location>
        <begin position="1339"/>
        <end position="1358"/>
    </location>
</feature>
<evidence type="ECO:0000256" key="7">
    <source>
        <dbReference type="SAM" id="MobiDB-lite"/>
    </source>
</evidence>
<feature type="transmembrane region" description="Helical" evidence="8">
    <location>
        <begin position="2025"/>
        <end position="2048"/>
    </location>
</feature>
<feature type="transmembrane region" description="Helical" evidence="8">
    <location>
        <begin position="576"/>
        <end position="596"/>
    </location>
</feature>
<dbReference type="InterPro" id="IPR044770">
    <property type="entry name" value="MFS_spinster-like"/>
</dbReference>
<keyword evidence="2" id="KW-0813">Transport</keyword>
<dbReference type="SUPFAM" id="SSF103473">
    <property type="entry name" value="MFS general substrate transporter"/>
    <property type="match status" value="6"/>
</dbReference>
<feature type="transmembrane region" description="Helical" evidence="8">
    <location>
        <begin position="1463"/>
        <end position="1483"/>
    </location>
</feature>
<feature type="transmembrane region" description="Helical" evidence="8">
    <location>
        <begin position="1993"/>
        <end position="2013"/>
    </location>
</feature>
<feature type="transmembrane region" description="Helical" evidence="8">
    <location>
        <begin position="1609"/>
        <end position="1630"/>
    </location>
</feature>
<evidence type="ECO:0000256" key="2">
    <source>
        <dbReference type="ARBA" id="ARBA00022448"/>
    </source>
</evidence>
<feature type="compositionally biased region" description="Polar residues" evidence="7">
    <location>
        <begin position="347"/>
        <end position="357"/>
    </location>
</feature>
<feature type="transmembrane region" description="Helical" evidence="8">
    <location>
        <begin position="1707"/>
        <end position="1726"/>
    </location>
</feature>
<dbReference type="PANTHER" id="PTHR23505">
    <property type="entry name" value="SPINSTER"/>
    <property type="match status" value="1"/>
</dbReference>
<feature type="transmembrane region" description="Helical" evidence="8">
    <location>
        <begin position="403"/>
        <end position="424"/>
    </location>
</feature>
<dbReference type="InterPro" id="IPR011701">
    <property type="entry name" value="MFS"/>
</dbReference>
<dbReference type="InterPro" id="IPR020846">
    <property type="entry name" value="MFS_dom"/>
</dbReference>
<keyword evidence="5 8" id="KW-0472">Membrane</keyword>
<feature type="transmembrane region" description="Helical" evidence="8">
    <location>
        <begin position="302"/>
        <end position="324"/>
    </location>
</feature>
<evidence type="ECO:0000256" key="6">
    <source>
        <dbReference type="ARBA" id="ARBA00024338"/>
    </source>
</evidence>
<evidence type="ECO:0000259" key="9">
    <source>
        <dbReference type="PROSITE" id="PS50850"/>
    </source>
</evidence>
<feature type="transmembrane region" description="Helical" evidence="8">
    <location>
        <begin position="181"/>
        <end position="204"/>
    </location>
</feature>
<feature type="region of interest" description="Disordered" evidence="7">
    <location>
        <begin position="2055"/>
        <end position="2083"/>
    </location>
</feature>
<comment type="similarity">
    <text evidence="6">Belongs to the major facilitator superfamily. Spinster (TC 2.A.1.49) family.</text>
</comment>
<feature type="transmembrane region" description="Helical" evidence="8">
    <location>
        <begin position="1932"/>
        <end position="1953"/>
    </location>
</feature>
<dbReference type="EMBL" id="JAVEPI010000004">
    <property type="protein sequence ID" value="KAK1442334.1"/>
    <property type="molecule type" value="Genomic_DNA"/>
</dbReference>
<gene>
    <name evidence="10" type="ORF">BgAZ_403640</name>
</gene>
<feature type="transmembrane region" description="Helical" evidence="8">
    <location>
        <begin position="1528"/>
        <end position="1549"/>
    </location>
</feature>
<name>A0AAD8LHJ9_BABGI</name>
<feature type="transmembrane region" description="Helical" evidence="8">
    <location>
        <begin position="492"/>
        <end position="513"/>
    </location>
</feature>
<feature type="transmembrane region" description="Helical" evidence="8">
    <location>
        <begin position="1642"/>
        <end position="1663"/>
    </location>
</feature>
<proteinExistence type="inferred from homology"/>
<feature type="domain" description="Major facilitator superfamily (MFS) profile" evidence="9">
    <location>
        <begin position="1398"/>
        <end position="1825"/>
    </location>
</feature>
<protein>
    <submittedName>
        <fullName evidence="10">Multiplied multi-transmembrane transporter-like protein</fullName>
    </submittedName>
</protein>
<reference evidence="10" key="1">
    <citation type="submission" date="2023-08" db="EMBL/GenBank/DDBJ databases">
        <title>Draft sequence of the Babesia gibsoni genome.</title>
        <authorList>
            <person name="Yamagishi J.Y."/>
            <person name="Xuan X.X."/>
        </authorList>
    </citation>
    <scope>NUCLEOTIDE SEQUENCE</scope>
    <source>
        <strain evidence="10">Azabu</strain>
    </source>
</reference>
<feature type="transmembrane region" description="Helical" evidence="8">
    <location>
        <begin position="1436"/>
        <end position="1456"/>
    </location>
</feature>
<dbReference type="PANTHER" id="PTHR23505:SF52">
    <property type="entry name" value="MAJOR FACILITATOR SUPERFAMILY PROTEIN"/>
    <property type="match status" value="1"/>
</dbReference>
<dbReference type="CDD" id="cd06174">
    <property type="entry name" value="MFS"/>
    <property type="match status" value="1"/>
</dbReference>
<feature type="region of interest" description="Disordered" evidence="7">
    <location>
        <begin position="334"/>
        <end position="357"/>
    </location>
</feature>
<evidence type="ECO:0000256" key="8">
    <source>
        <dbReference type="SAM" id="Phobius"/>
    </source>
</evidence>
<evidence type="ECO:0000313" key="10">
    <source>
        <dbReference type="EMBL" id="KAK1442334.1"/>
    </source>
</evidence>
<evidence type="ECO:0000256" key="3">
    <source>
        <dbReference type="ARBA" id="ARBA00022692"/>
    </source>
</evidence>
<feature type="transmembrane region" description="Helical" evidence="8">
    <location>
        <begin position="1183"/>
        <end position="1208"/>
    </location>
</feature>
<keyword evidence="11" id="KW-1185">Reference proteome</keyword>
<feature type="transmembrane region" description="Helical" evidence="8">
    <location>
        <begin position="855"/>
        <end position="883"/>
    </location>
</feature>
<feature type="transmembrane region" description="Helical" evidence="8">
    <location>
        <begin position="67"/>
        <end position="87"/>
    </location>
</feature>
<feature type="transmembrane region" description="Helical" evidence="8">
    <location>
        <begin position="895"/>
        <end position="918"/>
    </location>
</feature>
<dbReference type="InterPro" id="IPR036259">
    <property type="entry name" value="MFS_trans_sf"/>
</dbReference>
<feature type="transmembrane region" description="Helical" evidence="8">
    <location>
        <begin position="216"/>
        <end position="233"/>
    </location>
</feature>
<feature type="compositionally biased region" description="Polar residues" evidence="7">
    <location>
        <begin position="1829"/>
        <end position="1840"/>
    </location>
</feature>
<comment type="subcellular location">
    <subcellularLocation>
        <location evidence="1">Membrane</location>
        <topology evidence="1">Multi-pass membrane protein</topology>
    </subcellularLocation>
</comment>
<dbReference type="Gene3D" id="1.20.1250.20">
    <property type="entry name" value="MFS general substrate transporter like domains"/>
    <property type="match status" value="7"/>
</dbReference>
<comment type="caution">
    <text evidence="10">The sequence shown here is derived from an EMBL/GenBank/DDBJ whole genome shotgun (WGS) entry which is preliminary data.</text>
</comment>
<feature type="transmembrane region" description="Helical" evidence="8">
    <location>
        <begin position="149"/>
        <end position="169"/>
    </location>
</feature>
<dbReference type="PROSITE" id="PS50850">
    <property type="entry name" value="MFS"/>
    <property type="match status" value="2"/>
</dbReference>
<evidence type="ECO:0000313" key="11">
    <source>
        <dbReference type="Proteomes" id="UP001230268"/>
    </source>
</evidence>
<feature type="transmembrane region" description="Helical" evidence="8">
    <location>
        <begin position="644"/>
        <end position="667"/>
    </location>
</feature>
<dbReference type="GO" id="GO:0016020">
    <property type="term" value="C:membrane"/>
    <property type="evidence" value="ECO:0007669"/>
    <property type="project" value="UniProtKB-SubCell"/>
</dbReference>
<accession>A0AAD8LHJ9</accession>
<sequence length="2230" mass="239576">MSCVGPVYSKIITEQWKKDQNQSSSKDETSKWFSVANGAHCAGKVLSLMLVSVLATRNVVGQYGWRLCYCVTGYLWLMVAVVVFFFMTKEVNGSGDDQSSSSGSMGFASKKTFWVMACVMYTSETPFVMLGYMVMYFQYSGLSNRMAGFVGAVIQIGAVAGSCTGGYAAQECHKKWDEKKGYGRFTFAMCVLALRFLAVISILFRPIESGVLQWYHWVELFVFGLTLFVASAVDRPTVSDIAKGNESLAGSLFRVAGGVPSSATISPAIALLAERFGYIESKELLEDMDIQTRMANVNALRLSLMCVGGVLTVLNILLYIPVFFTYGQDKGGGSGTPGRSGSGGGCNNTENSQSTGTSKKVEYPWHAIVLYHVFTFLDAYSTQSLYVCMGAFEVDLALSPSSLSVIATAHVLFELGLSPLWGYLVDNKESHYVECIAMLIIGTTSILLACTSSYPLILVLRFFHGASLGCTGPVIQKIITGSRCDSEQATWFGIYAAVFGLGSLIGCATNSLLSMKNLLGLYGWRLSYCILGYAWLLTAPLVFYFMSPNPGPNQSSDSNSGKLLDKLKCIFQVPSYWLLVAVMFASEAAYAFMAYIPLYLQYSGLSEMAIASLCAVVVFGGMFGGLFGGKLIDWRHKNCPEHGRLGFAVVALGVRLIHITLLMWWPIPATGLTWQHYAEAFIVGTTLVTIHSVDRPMLDDVVQKGSEGTALSFLRMIAGVPSSLCFPPLIANMAERVYDYVKGAGFGEGADRAVMASNANALRRSIMYIMIGATAVNVALYVGLFFTYKGDKTQSATQAGQQTTTCKSSTQTPASQTNGIAYPWPSVVLYHVVSFINAYDTQILSLSMRALEASLGLSASSLSIMASMEGMTLMGLAPVWGYLLTRFECQYVCAAGMALCGISCILLAQVTTFSWILLIRLTHGIGLSCAAPVAVHIIAANWGGNKGGTTHIIPNGTPSVTSGPDSTQSSSIIQASHVSCFGVSKLGKSGDSLTGSAYVACEGASLTSDSKRGKHTATNDVTTCVGGGAITKSGSGRSTYVGVTYCKSALFDATFPTNTKKDSKDSMYSGINNGIAILGKLMCFFLTGRYAGQKVFGHSGWRLSYAVVGCVWLFAALPVCLYMTKTGNTTSGGANNSAAGKLKETIQKSKFWAMTVVMFFSEAPYVIMGYMVMYLQYSGLSTIGIGSAIIVMQVGTAIGSVSGGFIAGIVHQAFPQYGRLAFATCALLVRLIYFVIFLRWPLSKDGLTWDEYFLLFVIGLTMLVSPTIEKPIVSEISNGIESMTVPLYRAIGGMPSYIVFMPLLGWMAEKMYGYVKPSGDVSQLGRVAMSVNANALRKCMMWILSIVTILNIGLYVVVHYADQWAAAGGQGISCGTAAGTSDSSSSCSDKGVTYPLHAKVLFFIPPFIQGVNMEIPPICMHAFEVTLGLSPSRLSWIPSVQFMFFLGCSPLWGLLLDMLKLNVANVQCIAMCICGISSILMAYVSHYPLVLLLTLLNSCGNAATIPVSSKMIGEDKAMKDNTTLWFGVYWSIYYVGALVSDNITVILSMKNIAGVYGWRVCYCLGGYLWLVIAAPVFFWMKSSDKQGKGSGGGSVKLSDILCIMRKPTFWLTGLIIYTSFVALGLMAYLTMYLQNSGFSDSLAGFAASVVMMGVTFGSATGGFMTDYIHKLNDKYGKLSVGAVTVFIRVVVMMSFLWTPITGGTLQWYHYICLFVYGTTFVTLNAIDTSVASDIAPTIAESLTVSLLEAIGGIPSYATITPMIGYLCEKKFGYVTSTETGDPLPPEVMANNVSALRKSMLIVFVVCSIINIALYLVALATYGKDKVDKTTNTAASPAPSGTVTSPCPATPTTTTPSTGSEVKYPWYAKVLCFVPAFVQGVNLQLLPICMRAFEITLGLSPSRLSWIPSVQIMFFLGISPLWGLLLDNLNKKVGHVQCIATCLCGISCILMSYVSHYPLVMLFTVLNACGNAACIAVAPKMINEDSTLKAKPTLWFGVNWSLYCIGALITSNITVSLSMKNIGGVYGWRVCHCLVGYLWLAVAAPIFFWMKKADKPDGGGTTDTTPKVTTETTSPGNGSSSSKASVVTGASYVSCLGVSKLEKSGDFLAGSTYVTCEGASLTSNSNTGRQTATYGVTTCVGGGIFKKSESGRSTYVVAACKSGSLHESKNAVVGAAGNAGEKGGVSPQEILCIMRKPTFWLTGLILYTSESPFVILVYVLVYFEYSGLYKR</sequence>
<feature type="transmembrane region" description="Helical" evidence="8">
    <location>
        <begin position="1220"/>
        <end position="1240"/>
    </location>
</feature>
<feature type="compositionally biased region" description="Gly residues" evidence="7">
    <location>
        <begin position="334"/>
        <end position="346"/>
    </location>
</feature>
<dbReference type="Proteomes" id="UP001230268">
    <property type="component" value="Unassembled WGS sequence"/>
</dbReference>
<feature type="transmembrane region" description="Helical" evidence="8">
    <location>
        <begin position="525"/>
        <end position="546"/>
    </location>
</feature>
<feature type="compositionally biased region" description="Low complexity" evidence="7">
    <location>
        <begin position="1841"/>
        <end position="1854"/>
    </location>
</feature>
<feature type="transmembrane region" description="Helical" evidence="8">
    <location>
        <begin position="436"/>
        <end position="456"/>
    </location>
</feature>
<evidence type="ECO:0000256" key="1">
    <source>
        <dbReference type="ARBA" id="ARBA00004141"/>
    </source>
</evidence>
<feature type="transmembrane region" description="Helical" evidence="8">
    <location>
        <begin position="608"/>
        <end position="632"/>
    </location>
</feature>
<feature type="transmembrane region" description="Helical" evidence="8">
    <location>
        <begin position="765"/>
        <end position="788"/>
    </location>
</feature>
<dbReference type="Pfam" id="PF07690">
    <property type="entry name" value="MFS_1"/>
    <property type="match status" value="4"/>
</dbReference>